<accession>A0AA85IVX0</accession>
<dbReference type="InterPro" id="IPR040632">
    <property type="entry name" value="Sulfotransfer_4"/>
</dbReference>
<dbReference type="SUPFAM" id="SSF52540">
    <property type="entry name" value="P-loop containing nucleoside triphosphate hydrolases"/>
    <property type="match status" value="1"/>
</dbReference>
<name>A0AA85IVX0_TRIRE</name>
<protein>
    <submittedName>
        <fullName evidence="2">Uncharacterized protein</fullName>
    </submittedName>
</protein>
<dbReference type="AlphaFoldDB" id="A0AA85IVX0"/>
<dbReference type="PANTHER" id="PTHR36978:SF4">
    <property type="entry name" value="P-LOOP CONTAINING NUCLEOSIDE TRIPHOSPHATE HYDROLASE PROTEIN"/>
    <property type="match status" value="1"/>
</dbReference>
<evidence type="ECO:0000313" key="2">
    <source>
        <dbReference type="WBParaSite" id="TREG1_123600.1"/>
    </source>
</evidence>
<reference evidence="2" key="2">
    <citation type="submission" date="2023-11" db="UniProtKB">
        <authorList>
            <consortium name="WormBaseParasite"/>
        </authorList>
    </citation>
    <scope>IDENTIFICATION</scope>
</reference>
<dbReference type="InterPro" id="IPR027417">
    <property type="entry name" value="P-loop_NTPase"/>
</dbReference>
<reference evidence="1" key="1">
    <citation type="submission" date="2022-06" db="EMBL/GenBank/DDBJ databases">
        <authorList>
            <person name="Berger JAMES D."/>
            <person name="Berger JAMES D."/>
        </authorList>
    </citation>
    <scope>NUCLEOTIDE SEQUENCE [LARGE SCALE GENOMIC DNA]</scope>
</reference>
<keyword evidence="1" id="KW-1185">Reference proteome</keyword>
<dbReference type="PANTHER" id="PTHR36978">
    <property type="entry name" value="P-LOOP CONTAINING NUCLEOTIDE TRIPHOSPHATE HYDROLASE"/>
    <property type="match status" value="1"/>
</dbReference>
<dbReference type="Proteomes" id="UP000050795">
    <property type="component" value="Unassembled WGS sequence"/>
</dbReference>
<evidence type="ECO:0000313" key="1">
    <source>
        <dbReference type="Proteomes" id="UP000050795"/>
    </source>
</evidence>
<organism evidence="1 2">
    <name type="scientific">Trichobilharzia regenti</name>
    <name type="common">Nasal bird schistosome</name>
    <dbReference type="NCBI Taxonomy" id="157069"/>
    <lineage>
        <taxon>Eukaryota</taxon>
        <taxon>Metazoa</taxon>
        <taxon>Spiralia</taxon>
        <taxon>Lophotrochozoa</taxon>
        <taxon>Platyhelminthes</taxon>
        <taxon>Trematoda</taxon>
        <taxon>Digenea</taxon>
        <taxon>Strigeidida</taxon>
        <taxon>Schistosomatoidea</taxon>
        <taxon>Schistosomatidae</taxon>
        <taxon>Trichobilharzia</taxon>
    </lineage>
</organism>
<proteinExistence type="predicted"/>
<dbReference type="WBParaSite" id="TREG1_123600.1">
    <property type="protein sequence ID" value="TREG1_123600.1"/>
    <property type="gene ID" value="TREG1_123600"/>
</dbReference>
<dbReference type="Pfam" id="PF17784">
    <property type="entry name" value="Sulfotransfer_4"/>
    <property type="match status" value="1"/>
</dbReference>
<dbReference type="Gene3D" id="3.40.50.300">
    <property type="entry name" value="P-loop containing nucleotide triphosphate hydrolases"/>
    <property type="match status" value="1"/>
</dbReference>
<sequence length="237" mass="27415">MSQIAETLIVIGAGLPRTGTTSMKIALEILLNQPCYHMAEIVTKRHCDILKWQSLIDEANKSHGTSVDYRLFKEIFHGYAAVTDAPACGFCKHLMNIYPNSKVVLTLRDKNDWLSSLRETVLPKTNTPQKLMFDEMKTTFGLDKTFEKMVYDSMKFAFQKDIDLDNDEALLECFDEYNQRIKDTIPHERLLVHTFTDGWGPLCKFLNVDIPKDKPYPHVNDRNEMKSRMEVTRKQMS</sequence>